<gene>
    <name evidence="1" type="ORF">ERS137966_03694</name>
</gene>
<name>A0ABP1YV06_YERAL</name>
<sequence length="63" mass="7205">MRQKSIYETRVYSPAAHDLTGLSMEEASAAQIATKDSITSRHPNNGSCDFNRYQIFRPSKWQL</sequence>
<comment type="caution">
    <text evidence="1">The sequence shown here is derived from an EMBL/GenBank/DDBJ whole genome shotgun (WGS) entry which is preliminary data.</text>
</comment>
<accession>A0ABP1YV06</accession>
<reference evidence="1 2" key="1">
    <citation type="submission" date="2015-03" db="EMBL/GenBank/DDBJ databases">
        <authorList>
            <consortium name="Pathogen Informatics"/>
            <person name="Murphy D."/>
        </authorList>
    </citation>
    <scope>NUCLEOTIDE SEQUENCE [LARGE SCALE GENOMIC DNA]</scope>
    <source>
        <strain evidence="1 2">IP08791</strain>
    </source>
</reference>
<protein>
    <submittedName>
        <fullName evidence="1">Uncharacterized protein</fullName>
    </submittedName>
</protein>
<dbReference type="Proteomes" id="UP000038647">
    <property type="component" value="Unassembled WGS sequence"/>
</dbReference>
<evidence type="ECO:0000313" key="2">
    <source>
        <dbReference type="Proteomes" id="UP000038647"/>
    </source>
</evidence>
<dbReference type="EMBL" id="CQEH01000023">
    <property type="protein sequence ID" value="CNL60791.1"/>
    <property type="molecule type" value="Genomic_DNA"/>
</dbReference>
<dbReference type="RefSeq" id="WP_156168294.1">
    <property type="nucleotide sequence ID" value="NZ_CQEH01000023.1"/>
</dbReference>
<organism evidence="1 2">
    <name type="scientific">Yersinia aldovae</name>
    <dbReference type="NCBI Taxonomy" id="29483"/>
    <lineage>
        <taxon>Bacteria</taxon>
        <taxon>Pseudomonadati</taxon>
        <taxon>Pseudomonadota</taxon>
        <taxon>Gammaproteobacteria</taxon>
        <taxon>Enterobacterales</taxon>
        <taxon>Yersiniaceae</taxon>
        <taxon>Yersinia</taxon>
    </lineage>
</organism>
<keyword evidence="2" id="KW-1185">Reference proteome</keyword>
<evidence type="ECO:0000313" key="1">
    <source>
        <dbReference type="EMBL" id="CNL60791.1"/>
    </source>
</evidence>
<proteinExistence type="predicted"/>